<comment type="cofactor">
    <cofactor evidence="1 12">
        <name>Zn(2+)</name>
        <dbReference type="ChEBI" id="CHEBI:29105"/>
    </cofactor>
</comment>
<organism evidence="13 14">
    <name type="scientific">Ignatzschineria ureiclastica</name>
    <dbReference type="NCBI Taxonomy" id="472582"/>
    <lineage>
        <taxon>Bacteria</taxon>
        <taxon>Pseudomonadati</taxon>
        <taxon>Pseudomonadota</taxon>
        <taxon>Gammaproteobacteria</taxon>
        <taxon>Cardiobacteriales</taxon>
        <taxon>Ignatzschineriaceae</taxon>
        <taxon>Ignatzschineria</taxon>
    </lineage>
</organism>
<proteinExistence type="inferred from homology"/>
<protein>
    <recommendedName>
        <fullName evidence="4 12">UDP-3-O-acyl-N-acetylglucosamine deacetylase</fullName>
        <shortName evidence="12">UDP-3-O-acyl-GlcNAc deacetylase</shortName>
        <ecNumber evidence="4 12">3.5.1.108</ecNumber>
    </recommendedName>
    <alternativeName>
        <fullName evidence="12">UDP-3-O-[R-3-hydroxymyristoyl]-N-acetylglucosamine deacetylase</fullName>
    </alternativeName>
</protein>
<comment type="pathway">
    <text evidence="3 12">Glycolipid biosynthesis; lipid IV(A) biosynthesis; lipid IV(A) from (3R)-3-hydroxytetradecanoyl-[acyl-carrier-protein] and UDP-N-acetyl-alpha-D-glucosamine: step 2/6.</text>
</comment>
<evidence type="ECO:0000256" key="7">
    <source>
        <dbReference type="ARBA" id="ARBA00022723"/>
    </source>
</evidence>
<dbReference type="Pfam" id="PF03331">
    <property type="entry name" value="LpxC"/>
    <property type="match status" value="1"/>
</dbReference>
<feature type="active site" description="Proton donor" evidence="12">
    <location>
        <position position="266"/>
    </location>
</feature>
<keyword evidence="14" id="KW-1185">Reference proteome</keyword>
<evidence type="ECO:0000256" key="5">
    <source>
        <dbReference type="ARBA" id="ARBA00022516"/>
    </source>
</evidence>
<evidence type="ECO:0000313" key="13">
    <source>
        <dbReference type="EMBL" id="PWD80597.1"/>
    </source>
</evidence>
<dbReference type="InterPro" id="IPR015870">
    <property type="entry name" value="UDP-acyl_N-AcGlcN_deAcase_N"/>
</dbReference>
<feature type="binding site" evidence="12">
    <location>
        <position position="80"/>
    </location>
    <ligand>
        <name>Zn(2+)</name>
        <dbReference type="ChEBI" id="CHEBI:29105"/>
    </ligand>
</feature>
<feature type="binding site" evidence="12">
    <location>
        <position position="243"/>
    </location>
    <ligand>
        <name>Zn(2+)</name>
        <dbReference type="ChEBI" id="CHEBI:29105"/>
    </ligand>
</feature>
<dbReference type="NCBIfam" id="TIGR00325">
    <property type="entry name" value="lpxC"/>
    <property type="match status" value="1"/>
</dbReference>
<keyword evidence="7 12" id="KW-0479">Metal-binding</keyword>
<evidence type="ECO:0000256" key="10">
    <source>
        <dbReference type="ARBA" id="ARBA00023098"/>
    </source>
</evidence>
<keyword evidence="9 12" id="KW-0862">Zinc</keyword>
<accession>A0A2U2AD98</accession>
<dbReference type="InterPro" id="IPR004463">
    <property type="entry name" value="UDP-acyl_GlcNac_deAcase"/>
</dbReference>
<dbReference type="InterPro" id="IPR011334">
    <property type="entry name" value="UDP-acyl_GlcNac_deAcase_C"/>
</dbReference>
<evidence type="ECO:0000256" key="6">
    <source>
        <dbReference type="ARBA" id="ARBA00022556"/>
    </source>
</evidence>
<name>A0A2U2AD98_9GAMM</name>
<dbReference type="AlphaFoldDB" id="A0A2U2AD98"/>
<dbReference type="GO" id="GO:0046872">
    <property type="term" value="F:metal ion binding"/>
    <property type="evidence" value="ECO:0007669"/>
    <property type="project" value="UniProtKB-KW"/>
</dbReference>
<comment type="catalytic activity">
    <reaction evidence="11 12">
        <text>a UDP-3-O-[(3R)-3-hydroxyacyl]-N-acetyl-alpha-D-glucosamine + H2O = a UDP-3-O-[(3R)-3-hydroxyacyl]-alpha-D-glucosamine + acetate</text>
        <dbReference type="Rhea" id="RHEA:67816"/>
        <dbReference type="ChEBI" id="CHEBI:15377"/>
        <dbReference type="ChEBI" id="CHEBI:30089"/>
        <dbReference type="ChEBI" id="CHEBI:137740"/>
        <dbReference type="ChEBI" id="CHEBI:173225"/>
        <dbReference type="EC" id="3.5.1.108"/>
    </reaction>
</comment>
<dbReference type="EMBL" id="QEWQ01000005">
    <property type="protein sequence ID" value="PWD80597.1"/>
    <property type="molecule type" value="Genomic_DNA"/>
</dbReference>
<feature type="binding site" evidence="12">
    <location>
        <position position="239"/>
    </location>
    <ligand>
        <name>Zn(2+)</name>
        <dbReference type="ChEBI" id="CHEBI:29105"/>
    </ligand>
</feature>
<dbReference type="GO" id="GO:0103117">
    <property type="term" value="F:UDP-3-O-acyl-N-acetylglucosamine deacetylase activity"/>
    <property type="evidence" value="ECO:0007669"/>
    <property type="project" value="UniProtKB-UniRule"/>
</dbReference>
<keyword evidence="8 12" id="KW-0378">Hydrolase</keyword>
<evidence type="ECO:0000256" key="1">
    <source>
        <dbReference type="ARBA" id="ARBA00001947"/>
    </source>
</evidence>
<evidence type="ECO:0000256" key="9">
    <source>
        <dbReference type="ARBA" id="ARBA00022833"/>
    </source>
</evidence>
<dbReference type="InterPro" id="IPR020568">
    <property type="entry name" value="Ribosomal_Su5_D2-typ_SF"/>
</dbReference>
<evidence type="ECO:0000256" key="2">
    <source>
        <dbReference type="ARBA" id="ARBA00002923"/>
    </source>
</evidence>
<dbReference type="UniPathway" id="UPA00359">
    <property type="reaction ID" value="UER00478"/>
</dbReference>
<evidence type="ECO:0000256" key="12">
    <source>
        <dbReference type="HAMAP-Rule" id="MF_00388"/>
    </source>
</evidence>
<dbReference type="Proteomes" id="UP000245020">
    <property type="component" value="Unassembled WGS sequence"/>
</dbReference>
<dbReference type="GO" id="GO:0016020">
    <property type="term" value="C:membrane"/>
    <property type="evidence" value="ECO:0007669"/>
    <property type="project" value="GOC"/>
</dbReference>
<keyword evidence="5 12" id="KW-0444">Lipid biosynthesis</keyword>
<dbReference type="EC" id="3.5.1.108" evidence="4 12"/>
<dbReference type="RefSeq" id="WP_109189752.1">
    <property type="nucleotide sequence ID" value="NZ_BMYA01000006.1"/>
</dbReference>
<evidence type="ECO:0000256" key="11">
    <source>
        <dbReference type="ARBA" id="ARBA00024535"/>
    </source>
</evidence>
<gene>
    <name evidence="12" type="primary">lpxC</name>
    <name evidence="13" type="ORF">DC083_08255</name>
</gene>
<dbReference type="PANTHER" id="PTHR33694:SF1">
    <property type="entry name" value="UDP-3-O-ACYL-N-ACETYLGLUCOSAMINE DEACETYLASE 1, MITOCHONDRIAL-RELATED"/>
    <property type="match status" value="1"/>
</dbReference>
<reference evidence="14" key="1">
    <citation type="submission" date="2018-05" db="EMBL/GenBank/DDBJ databases">
        <title>Ignatzschineria dubaiensis sp. nov., isolated from necrotic foot tissues of dromedaries (Camelus dromedarius) and associated maggots in Dubai, United Arab Emirates.</title>
        <authorList>
            <person name="Tsang C.C."/>
            <person name="Tang J.Y.M."/>
            <person name="Fong J.Y.H."/>
            <person name="Kinne J."/>
            <person name="Lee H.H."/>
            <person name="Joseph M."/>
            <person name="Jose S."/>
            <person name="Schuster R.K."/>
            <person name="Tang Y."/>
            <person name="Sivakumar S."/>
            <person name="Chen J.H.K."/>
            <person name="Teng J.L.L."/>
            <person name="Lau S.K.P."/>
            <person name="Wernery U."/>
            <person name="Woo P.C.Y."/>
        </authorList>
    </citation>
    <scope>NUCLEOTIDE SEQUENCE [LARGE SCALE GENOMIC DNA]</scope>
    <source>
        <strain evidence="14">KCTC 22644</strain>
    </source>
</reference>
<dbReference type="SUPFAM" id="SSF54211">
    <property type="entry name" value="Ribosomal protein S5 domain 2-like"/>
    <property type="match status" value="2"/>
</dbReference>
<comment type="function">
    <text evidence="2 12">Catalyzes the hydrolysis of UDP-3-O-myristoyl-N-acetylglucosamine to form UDP-3-O-myristoylglucosamine and acetate, the committed step in lipid A biosynthesis.</text>
</comment>
<sequence>MLKQRTIKSLVQTTGIGLHSGKKVYLTLRPAGIDQGIIFRRTDVPSPDIKIAADAVVSTQLATMIASPEAPDVTISTIEHLMSALCGLGIDNVIVEVSAPEIPIMDGSSAPFVYLIQSAGIQEQNAAKKFIKIKKPVMYQHEDKIAKLLPYNGFRLDFTIKFDHAVLDKTNPQHRCEFSSQYYIDEVARARTFGFMKDLEVMRELNLALGGSMDNAIVVDDYRILNADGLRYEDEFVRHKVLDAVGDLYVLGHPIIGEFVGYKAGHMMNNMLIRELMKDTSAYEIVTYEEAEHSPVTFTVPAWN</sequence>
<dbReference type="GO" id="GO:0009245">
    <property type="term" value="P:lipid A biosynthetic process"/>
    <property type="evidence" value="ECO:0007669"/>
    <property type="project" value="UniProtKB-UniRule"/>
</dbReference>
<evidence type="ECO:0000256" key="4">
    <source>
        <dbReference type="ARBA" id="ARBA00012745"/>
    </source>
</evidence>
<evidence type="ECO:0000256" key="3">
    <source>
        <dbReference type="ARBA" id="ARBA00005002"/>
    </source>
</evidence>
<comment type="caution">
    <text evidence="13">The sequence shown here is derived from an EMBL/GenBank/DDBJ whole genome shotgun (WGS) entry which is preliminary data.</text>
</comment>
<dbReference type="Gene3D" id="3.30.1700.10">
    <property type="entry name" value="lpxc deacetylase, domain 2"/>
    <property type="match status" value="1"/>
</dbReference>
<evidence type="ECO:0000313" key="14">
    <source>
        <dbReference type="Proteomes" id="UP000245020"/>
    </source>
</evidence>
<keyword evidence="6 12" id="KW-0441">Lipid A biosynthesis</keyword>
<dbReference type="OrthoDB" id="9802746at2"/>
<comment type="similarity">
    <text evidence="12">Belongs to the LpxC family.</text>
</comment>
<keyword evidence="10 12" id="KW-0443">Lipid metabolism</keyword>
<dbReference type="PANTHER" id="PTHR33694">
    <property type="entry name" value="UDP-3-O-ACYL-N-ACETYLGLUCOSAMINE DEACETYLASE 1, MITOCHONDRIAL-RELATED"/>
    <property type="match status" value="1"/>
</dbReference>
<dbReference type="HAMAP" id="MF_00388">
    <property type="entry name" value="LpxC"/>
    <property type="match status" value="1"/>
</dbReference>
<dbReference type="Gene3D" id="3.30.230.20">
    <property type="entry name" value="lpxc deacetylase, domain 1"/>
    <property type="match status" value="1"/>
</dbReference>
<evidence type="ECO:0000256" key="8">
    <source>
        <dbReference type="ARBA" id="ARBA00022801"/>
    </source>
</evidence>